<evidence type="ECO:0000256" key="16">
    <source>
        <dbReference type="ARBA" id="ARBA00023157"/>
    </source>
</evidence>
<comment type="subcellular location">
    <subcellularLocation>
        <location evidence="1">Membrane</location>
        <topology evidence="1">Single-pass type I membrane protein</topology>
    </subcellularLocation>
</comment>
<feature type="binding site" evidence="18">
    <location>
        <position position="270"/>
    </location>
    <ligand>
        <name>Ca(2+)</name>
        <dbReference type="ChEBI" id="CHEBI:29108"/>
        <label>1</label>
    </ligand>
</feature>
<feature type="binding site" evidence="18">
    <location>
        <position position="387"/>
    </location>
    <ligand>
        <name>Ca(2+)</name>
        <dbReference type="ChEBI" id="CHEBI:29108"/>
        <label>4</label>
    </ligand>
</feature>
<feature type="binding site" evidence="18">
    <location>
        <position position="290"/>
    </location>
    <ligand>
        <name>Zn(2+)</name>
        <dbReference type="ChEBI" id="CHEBI:29105"/>
        <label>2</label>
        <note>catalytic</note>
    </ligand>
</feature>
<keyword evidence="4" id="KW-0165">Cleavage on pair of basic residues</keyword>
<keyword evidence="3" id="KW-0645">Protease</keyword>
<feature type="domain" description="Peptidase metallopeptidase" evidence="22">
    <location>
        <begin position="163"/>
        <end position="336"/>
    </location>
</feature>
<dbReference type="PROSITE" id="PS51642">
    <property type="entry name" value="HEMOPEXIN_2"/>
    <property type="match status" value="2"/>
</dbReference>
<feature type="binding site" evidence="18">
    <location>
        <position position="237"/>
    </location>
    <ligand>
        <name>Zn(2+)</name>
        <dbReference type="ChEBI" id="CHEBI:29105"/>
        <label>1</label>
    </ligand>
</feature>
<evidence type="ECO:0000256" key="9">
    <source>
        <dbReference type="ARBA" id="ARBA00022801"/>
    </source>
</evidence>
<evidence type="ECO:0000256" key="1">
    <source>
        <dbReference type="ARBA" id="ARBA00004479"/>
    </source>
</evidence>
<dbReference type="GO" id="GO:0030574">
    <property type="term" value="P:collagen catabolic process"/>
    <property type="evidence" value="ECO:0007669"/>
    <property type="project" value="TreeGrafter"/>
</dbReference>
<dbReference type="InterPro" id="IPR024079">
    <property type="entry name" value="MetalloPept_cat_dom_sf"/>
</dbReference>
<dbReference type="AlphaFoldDB" id="A0A3Q4I1P8"/>
<feature type="binding site" evidence="18">
    <location>
        <position position="267"/>
    </location>
    <ligand>
        <name>Ca(2+)</name>
        <dbReference type="ChEBI" id="CHEBI:29108"/>
        <label>3</label>
    </ligand>
</feature>
<evidence type="ECO:0000256" key="10">
    <source>
        <dbReference type="ARBA" id="ARBA00022833"/>
    </source>
</evidence>
<evidence type="ECO:0000256" key="6">
    <source>
        <dbReference type="ARBA" id="ARBA00022723"/>
    </source>
</evidence>
<evidence type="ECO:0000256" key="13">
    <source>
        <dbReference type="ARBA" id="ARBA00023049"/>
    </source>
</evidence>
<evidence type="ECO:0000256" key="15">
    <source>
        <dbReference type="ARBA" id="ARBA00023145"/>
    </source>
</evidence>
<proteinExistence type="inferred from homology"/>
<dbReference type="GO" id="GO:0008270">
    <property type="term" value="F:zinc ion binding"/>
    <property type="evidence" value="ECO:0007669"/>
    <property type="project" value="InterPro"/>
</dbReference>
<dbReference type="Gene3D" id="2.110.10.10">
    <property type="entry name" value="Hemopexin-like domain"/>
    <property type="match status" value="2"/>
</dbReference>
<dbReference type="Bgee" id="ENSNBRG00000018204">
    <property type="expression patterns" value="Expressed in camera-type eye and 4 other cell types or tissues"/>
</dbReference>
<dbReference type="GO" id="GO:0004222">
    <property type="term" value="F:metalloendopeptidase activity"/>
    <property type="evidence" value="ECO:0007669"/>
    <property type="project" value="InterPro"/>
</dbReference>
<organism evidence="23 24">
    <name type="scientific">Neolamprologus brichardi</name>
    <name type="common">Fairy cichlid</name>
    <name type="synonym">Lamprologus brichardi</name>
    <dbReference type="NCBI Taxonomy" id="32507"/>
    <lineage>
        <taxon>Eukaryota</taxon>
        <taxon>Metazoa</taxon>
        <taxon>Chordata</taxon>
        <taxon>Craniata</taxon>
        <taxon>Vertebrata</taxon>
        <taxon>Euteleostomi</taxon>
        <taxon>Actinopterygii</taxon>
        <taxon>Neopterygii</taxon>
        <taxon>Teleostei</taxon>
        <taxon>Neoteleostei</taxon>
        <taxon>Acanthomorphata</taxon>
        <taxon>Ovalentaria</taxon>
        <taxon>Cichlomorphae</taxon>
        <taxon>Cichliformes</taxon>
        <taxon>Cichlidae</taxon>
        <taxon>African cichlids</taxon>
        <taxon>Pseudocrenilabrinae</taxon>
        <taxon>Lamprologini</taxon>
        <taxon>Neolamprologus</taxon>
    </lineage>
</organism>
<dbReference type="PROSITE" id="PS00024">
    <property type="entry name" value="HEMOPEXIN"/>
    <property type="match status" value="1"/>
</dbReference>
<evidence type="ECO:0000256" key="7">
    <source>
        <dbReference type="ARBA" id="ARBA00022729"/>
    </source>
</evidence>
<dbReference type="PANTHER" id="PTHR10201">
    <property type="entry name" value="MATRIX METALLOPROTEINASE"/>
    <property type="match status" value="1"/>
</dbReference>
<dbReference type="SMART" id="SM00120">
    <property type="entry name" value="HX"/>
    <property type="match status" value="3"/>
</dbReference>
<keyword evidence="16" id="KW-1015">Disulfide bond</keyword>
<dbReference type="Ensembl" id="ENSNBRT00000024611.1">
    <property type="protein sequence ID" value="ENSNBRP00000023987.1"/>
    <property type="gene ID" value="ENSNBRG00000018204.1"/>
</dbReference>
<dbReference type="SMART" id="SM00235">
    <property type="entry name" value="ZnMc"/>
    <property type="match status" value="1"/>
</dbReference>
<evidence type="ECO:0000256" key="4">
    <source>
        <dbReference type="ARBA" id="ARBA00022685"/>
    </source>
</evidence>
<dbReference type="GeneTree" id="ENSGT00940000156939"/>
<dbReference type="InterPro" id="IPR021805">
    <property type="entry name" value="Pept_M10A_metallopeptidase_C"/>
</dbReference>
<feature type="active site" evidence="17">
    <location>
        <position position="291"/>
    </location>
</feature>
<feature type="binding site" evidence="18">
    <location>
        <position position="294"/>
    </location>
    <ligand>
        <name>Zn(2+)</name>
        <dbReference type="ChEBI" id="CHEBI:29105"/>
        <label>2</label>
        <note>catalytic</note>
    </ligand>
</feature>
<evidence type="ECO:0000256" key="17">
    <source>
        <dbReference type="PIRSR" id="PIRSR621190-1"/>
    </source>
</evidence>
<feature type="binding site" evidence="18">
    <location>
        <position position="434"/>
    </location>
    <ligand>
        <name>Ca(2+)</name>
        <dbReference type="ChEBI" id="CHEBI:29108"/>
        <label>5</label>
    </ligand>
</feature>
<feature type="binding site" evidence="18">
    <location>
        <position position="432"/>
    </location>
    <ligand>
        <name>Ca(2+)</name>
        <dbReference type="ChEBI" id="CHEBI:29108"/>
        <label>4</label>
    </ligand>
</feature>
<evidence type="ECO:0000256" key="3">
    <source>
        <dbReference type="ARBA" id="ARBA00022670"/>
    </source>
</evidence>
<dbReference type="InterPro" id="IPR036375">
    <property type="entry name" value="Hemopexin-like_dom_sf"/>
</dbReference>
<feature type="binding site" evidence="18">
    <location>
        <position position="252"/>
    </location>
    <ligand>
        <name>Zn(2+)</name>
        <dbReference type="ChEBI" id="CHEBI:29105"/>
        <label>1</label>
    </ligand>
</feature>
<feature type="compositionally biased region" description="Pro residues" evidence="20">
    <location>
        <begin position="365"/>
        <end position="377"/>
    </location>
</feature>
<feature type="binding site" evidence="18">
    <location>
        <position position="263"/>
    </location>
    <ligand>
        <name>Ca(2+)</name>
        <dbReference type="ChEBI" id="CHEBI:29108"/>
        <label>2</label>
    </ligand>
</feature>
<keyword evidence="13" id="KW-0482">Metalloprotease</keyword>
<evidence type="ECO:0000256" key="5">
    <source>
        <dbReference type="ARBA" id="ARBA00022692"/>
    </source>
</evidence>
<dbReference type="InterPro" id="IPR021190">
    <property type="entry name" value="Pept_M10A"/>
</dbReference>
<reference evidence="23" key="2">
    <citation type="submission" date="2025-09" db="UniProtKB">
        <authorList>
            <consortium name="Ensembl"/>
        </authorList>
    </citation>
    <scope>IDENTIFICATION</scope>
</reference>
<dbReference type="InterPro" id="IPR002477">
    <property type="entry name" value="Peptidoglycan-bd-like"/>
</dbReference>
<keyword evidence="24" id="KW-1185">Reference proteome</keyword>
<dbReference type="CDD" id="cd04278">
    <property type="entry name" value="ZnMc_MMP"/>
    <property type="match status" value="1"/>
</dbReference>
<keyword evidence="8" id="KW-0677">Repeat</keyword>
<dbReference type="GO" id="GO:0006508">
    <property type="term" value="P:proteolysis"/>
    <property type="evidence" value="ECO:0007669"/>
    <property type="project" value="UniProtKB-KW"/>
</dbReference>
<evidence type="ECO:0000259" key="22">
    <source>
        <dbReference type="SMART" id="SM00235"/>
    </source>
</evidence>
<dbReference type="InterPro" id="IPR000585">
    <property type="entry name" value="Hemopexin-like_dom"/>
</dbReference>
<evidence type="ECO:0000313" key="24">
    <source>
        <dbReference type="Proteomes" id="UP000261580"/>
    </source>
</evidence>
<accession>A0A3Q4I1P8</accession>
<dbReference type="SUPFAM" id="SSF47090">
    <property type="entry name" value="PGBD-like"/>
    <property type="match status" value="1"/>
</dbReference>
<keyword evidence="7" id="KW-0732">Signal</keyword>
<evidence type="ECO:0000256" key="19">
    <source>
        <dbReference type="PROSITE-ProRule" id="PRU01011"/>
    </source>
</evidence>
<evidence type="ECO:0000256" key="14">
    <source>
        <dbReference type="ARBA" id="ARBA00023136"/>
    </source>
</evidence>
<evidence type="ECO:0000256" key="11">
    <source>
        <dbReference type="ARBA" id="ARBA00022837"/>
    </source>
</evidence>
<name>A0A3Q4I1P8_NEOBR</name>
<dbReference type="GO" id="GO:0030198">
    <property type="term" value="P:extracellular matrix organization"/>
    <property type="evidence" value="ECO:0007669"/>
    <property type="project" value="TreeGrafter"/>
</dbReference>
<keyword evidence="5 21" id="KW-0812">Transmembrane</keyword>
<dbReference type="SUPFAM" id="SSF55486">
    <property type="entry name" value="Metalloproteases ('zincins'), catalytic domain"/>
    <property type="match status" value="1"/>
</dbReference>
<dbReference type="PRINTS" id="PR00138">
    <property type="entry name" value="MATRIXIN"/>
</dbReference>
<reference evidence="23" key="1">
    <citation type="submission" date="2025-08" db="UniProtKB">
        <authorList>
            <consortium name="Ensembl"/>
        </authorList>
    </citation>
    <scope>IDENTIFICATION</scope>
</reference>
<feature type="binding site" evidence="18">
    <location>
        <position position="239"/>
    </location>
    <ligand>
        <name>Zn(2+)</name>
        <dbReference type="ChEBI" id="CHEBI:29105"/>
        <label>1</label>
    </ligand>
</feature>
<feature type="binding site" evidence="18">
    <location>
        <position position="244"/>
    </location>
    <ligand>
        <name>Ca(2+)</name>
        <dbReference type="ChEBI" id="CHEBI:29108"/>
        <label>3</label>
    </ligand>
</feature>
<dbReference type="Pfam" id="PF01471">
    <property type="entry name" value="PG_binding_1"/>
    <property type="match status" value="1"/>
</dbReference>
<dbReference type="CDD" id="cd00094">
    <property type="entry name" value="HX"/>
    <property type="match status" value="1"/>
</dbReference>
<evidence type="ECO:0000313" key="23">
    <source>
        <dbReference type="Ensembl" id="ENSNBRP00000023987.1"/>
    </source>
</evidence>
<comment type="cofactor">
    <cofactor evidence="18">
        <name>Ca(2+)</name>
        <dbReference type="ChEBI" id="CHEBI:29108"/>
    </cofactor>
    <text evidence="18">Can bind about 5 Ca(2+) ions per subunit.</text>
</comment>
<dbReference type="InterPro" id="IPR001818">
    <property type="entry name" value="Pept_M10_metallopeptidase"/>
</dbReference>
<feature type="binding site" description="in inhibited form" evidence="18">
    <location>
        <position position="143"/>
    </location>
    <ligand>
        <name>Zn(2+)</name>
        <dbReference type="ChEBI" id="CHEBI:29105"/>
        <label>2</label>
        <note>catalytic</note>
    </ligand>
</feature>
<dbReference type="GO" id="GO:0031012">
    <property type="term" value="C:extracellular matrix"/>
    <property type="evidence" value="ECO:0007669"/>
    <property type="project" value="InterPro"/>
</dbReference>
<feature type="binding site" evidence="18">
    <location>
        <position position="245"/>
    </location>
    <ligand>
        <name>Ca(2+)</name>
        <dbReference type="ChEBI" id="CHEBI:29108"/>
        <label>3</label>
    </ligand>
</feature>
<dbReference type="GO" id="GO:0016020">
    <property type="term" value="C:membrane"/>
    <property type="evidence" value="ECO:0007669"/>
    <property type="project" value="UniProtKB-SubCell"/>
</dbReference>
<protein>
    <submittedName>
        <fullName evidence="23">Matrix metallopeptidase 15a</fullName>
    </submittedName>
</protein>
<sequence>MLRLLIRQMLPNIRTPPPPSGAIILFCDFVECPGINASHLLYVSFSFLRPLRCCSSNSWAVALMYTPCIPHAQSKSDDFFYFPSTQAWLRKFGYLSQASRQMSTMQSAQIMSKAISDMQRLYGLEVTGKVDSATLAAMRRPRCGLPDRTPEDLVDRKKRYVLTGQRWDTDHITYSIMDQNTPPSLGEERTYDAIRKAFGVWRRVTPLTFEELPPGNGVNGSQTKLADILLLFASGFHGDMSLFDGEGGSLAHAYYPGPGIGGDTHFDSDEPWTLDNENPKGIDLFLVAVHELGHALGLQHSDNPGATMAPFYQWVHTQNFTLHEDDIRGIQSIYDASPTPPLAPDDEPSVDSPTSPSVPEEEDIPPPPRPPKLPDNQPPDICDGDFDTVTMLRGEMFVFKGRWFWRVRRNRVLDNYPMPISVFWNGLPSDIDAAYERHDGKFVFFKGTSQLLPQSVAHLLSSDCVTPRHYSSLAPYDPKMSPSSRAAHTYFYKGTNYWRFDNRRSEADKGFPRSILKDFMGCVGVPDPKPDADTEAEDKPVEPSDRGEDEHKEPDGGRDSDANSEREETAKPDSAEEEEDVNVVVAVADNESKVMTLIMVVVPLVLILCILVLIYAILRTLQNKETPRALVHCKRSLQDWV</sequence>
<dbReference type="InterPro" id="IPR018487">
    <property type="entry name" value="Hemopexin-like_repeat"/>
</dbReference>
<dbReference type="GO" id="GO:0005615">
    <property type="term" value="C:extracellular space"/>
    <property type="evidence" value="ECO:0007669"/>
    <property type="project" value="TreeGrafter"/>
</dbReference>
<feature type="repeat" description="Hemopexin" evidence="19">
    <location>
        <begin position="473"/>
        <end position="522"/>
    </location>
</feature>
<evidence type="ECO:0000256" key="21">
    <source>
        <dbReference type="SAM" id="Phobius"/>
    </source>
</evidence>
<dbReference type="Pfam" id="PF11857">
    <property type="entry name" value="DUF3377"/>
    <property type="match status" value="1"/>
</dbReference>
<evidence type="ECO:0000256" key="12">
    <source>
        <dbReference type="ARBA" id="ARBA00022989"/>
    </source>
</evidence>
<dbReference type="Proteomes" id="UP000261580">
    <property type="component" value="Unassembled WGS sequence"/>
</dbReference>
<evidence type="ECO:0000256" key="2">
    <source>
        <dbReference type="ARBA" id="ARBA00010370"/>
    </source>
</evidence>
<dbReference type="InterPro" id="IPR033739">
    <property type="entry name" value="M10A_MMP"/>
</dbReference>
<keyword evidence="10 18" id="KW-0862">Zinc</keyword>
<feature type="binding site" evidence="18">
    <location>
        <position position="270"/>
    </location>
    <ligand>
        <name>Ca(2+)</name>
        <dbReference type="ChEBI" id="CHEBI:29108"/>
        <label>3</label>
    </ligand>
</feature>
<feature type="binding site" evidence="18">
    <location>
        <position position="227"/>
    </location>
    <ligand>
        <name>Ca(2+)</name>
        <dbReference type="ChEBI" id="CHEBI:29108"/>
        <label>2</label>
    </ligand>
</feature>
<feature type="binding site" evidence="18">
    <location>
        <position position="300"/>
    </location>
    <ligand>
        <name>Zn(2+)</name>
        <dbReference type="ChEBI" id="CHEBI:29105"/>
        <label>2</label>
        <note>catalytic</note>
    </ligand>
</feature>
<keyword evidence="6 18" id="KW-0479">Metal-binding</keyword>
<evidence type="ECO:0000256" key="8">
    <source>
        <dbReference type="ARBA" id="ARBA00022737"/>
    </source>
</evidence>
<keyword evidence="11 18" id="KW-0106">Calcium</keyword>
<feature type="region of interest" description="Disordered" evidence="20">
    <location>
        <begin position="526"/>
        <end position="580"/>
    </location>
</feature>
<feature type="compositionally biased region" description="Basic and acidic residues" evidence="20">
    <location>
        <begin position="528"/>
        <end position="574"/>
    </location>
</feature>
<keyword evidence="12 21" id="KW-1133">Transmembrane helix</keyword>
<feature type="binding site" evidence="18">
    <location>
        <position position="265"/>
    </location>
    <ligand>
        <name>Zn(2+)</name>
        <dbReference type="ChEBI" id="CHEBI:29105"/>
        <label>1</label>
    </ligand>
</feature>
<keyword evidence="14 21" id="KW-0472">Membrane</keyword>
<evidence type="ECO:0000256" key="20">
    <source>
        <dbReference type="SAM" id="MobiDB-lite"/>
    </source>
</evidence>
<feature type="region of interest" description="Disordered" evidence="20">
    <location>
        <begin position="333"/>
        <end position="383"/>
    </location>
</feature>
<feature type="transmembrane region" description="Helical" evidence="21">
    <location>
        <begin position="594"/>
        <end position="618"/>
    </location>
</feature>
<dbReference type="SUPFAM" id="SSF50923">
    <property type="entry name" value="Hemopexin-like domain"/>
    <property type="match status" value="1"/>
</dbReference>
<comment type="cofactor">
    <cofactor evidence="18">
        <name>Zn(2+)</name>
        <dbReference type="ChEBI" id="CHEBI:29105"/>
    </cofactor>
    <text evidence="18">Binds 2 Zn(2+) ions per subunit.</text>
</comment>
<feature type="binding site" evidence="18">
    <location>
        <position position="308"/>
    </location>
    <ligand>
        <name>Zn(2+)</name>
        <dbReference type="ChEBI" id="CHEBI:29105"/>
        <label>2</label>
        <note>catalytic</note>
    </ligand>
</feature>
<feature type="repeat" description="Hemopexin" evidence="19">
    <location>
        <begin position="379"/>
        <end position="427"/>
    </location>
</feature>
<dbReference type="Pfam" id="PF00045">
    <property type="entry name" value="Hemopexin"/>
    <property type="match status" value="2"/>
</dbReference>
<keyword evidence="15" id="KW-0865">Zymogen</keyword>
<evidence type="ECO:0000256" key="18">
    <source>
        <dbReference type="PIRSR" id="PIRSR621190-2"/>
    </source>
</evidence>
<dbReference type="PANTHER" id="PTHR10201:SF25">
    <property type="entry name" value="MATRIX METALLOPROTEINASE-15"/>
    <property type="match status" value="1"/>
</dbReference>
<feature type="binding site" evidence="18">
    <location>
        <position position="261"/>
    </location>
    <ligand>
        <name>Ca(2+)</name>
        <dbReference type="ChEBI" id="CHEBI:29108"/>
        <label>2</label>
    </ligand>
</feature>
<comment type="similarity">
    <text evidence="2">Belongs to the peptidase M10A family.</text>
</comment>
<dbReference type="Pfam" id="PF00413">
    <property type="entry name" value="Peptidase_M10"/>
    <property type="match status" value="1"/>
</dbReference>
<keyword evidence="9" id="KW-0378">Hydrolase</keyword>
<dbReference type="InterPro" id="IPR006026">
    <property type="entry name" value="Peptidase_Metallo"/>
</dbReference>
<dbReference type="InterPro" id="IPR036365">
    <property type="entry name" value="PGBD-like_sf"/>
</dbReference>
<dbReference type="Gene3D" id="3.40.390.10">
    <property type="entry name" value="Collagenase (Catalytic Domain)"/>
    <property type="match status" value="1"/>
</dbReference>
<dbReference type="InterPro" id="IPR018486">
    <property type="entry name" value="Hemopexin_CS"/>
</dbReference>